<keyword evidence="3" id="KW-1185">Reference proteome</keyword>
<name>A0AAV5AJG3_9AGAM</name>
<feature type="domain" description="Calcineurin-like phosphoesterase" evidence="1">
    <location>
        <begin position="6"/>
        <end position="231"/>
    </location>
</feature>
<dbReference type="GO" id="GO:0016787">
    <property type="term" value="F:hydrolase activity"/>
    <property type="evidence" value="ECO:0007669"/>
    <property type="project" value="InterPro"/>
</dbReference>
<gene>
    <name evidence="2" type="ORF">Clacol_008784</name>
</gene>
<dbReference type="InterPro" id="IPR004843">
    <property type="entry name" value="Calcineurin-like_PHP"/>
</dbReference>
<dbReference type="EMBL" id="BPWL01000010">
    <property type="protein sequence ID" value="GJJ14520.1"/>
    <property type="molecule type" value="Genomic_DNA"/>
</dbReference>
<accession>A0AAV5AJG3</accession>
<comment type="caution">
    <text evidence="2">The sequence shown here is derived from an EMBL/GenBank/DDBJ whole genome shotgun (WGS) entry which is preliminary data.</text>
</comment>
<dbReference type="PANTHER" id="PTHR37844">
    <property type="entry name" value="SER/THR PROTEIN PHOSPHATASE SUPERFAMILY (AFU_ORTHOLOGUE AFUA_1G14840)"/>
    <property type="match status" value="1"/>
</dbReference>
<reference evidence="2" key="1">
    <citation type="submission" date="2021-10" db="EMBL/GenBank/DDBJ databases">
        <title>De novo Genome Assembly of Clathrus columnatus (Basidiomycota, Fungi) Using Illumina and Nanopore Sequence Data.</title>
        <authorList>
            <person name="Ogiso-Tanaka E."/>
            <person name="Itagaki H."/>
            <person name="Hosoya T."/>
            <person name="Hosaka K."/>
        </authorList>
    </citation>
    <scope>NUCLEOTIDE SEQUENCE</scope>
    <source>
        <strain evidence="2">MO-923</strain>
    </source>
</reference>
<dbReference type="Proteomes" id="UP001050691">
    <property type="component" value="Unassembled WGS sequence"/>
</dbReference>
<proteinExistence type="predicted"/>
<evidence type="ECO:0000259" key="1">
    <source>
        <dbReference type="Pfam" id="PF00149"/>
    </source>
</evidence>
<dbReference type="AlphaFoldDB" id="A0AAV5AJG3"/>
<dbReference type="SUPFAM" id="SSF56300">
    <property type="entry name" value="Metallo-dependent phosphatases"/>
    <property type="match status" value="1"/>
</dbReference>
<evidence type="ECO:0000313" key="2">
    <source>
        <dbReference type="EMBL" id="GJJ14520.1"/>
    </source>
</evidence>
<organism evidence="2 3">
    <name type="scientific">Clathrus columnatus</name>
    <dbReference type="NCBI Taxonomy" id="1419009"/>
    <lineage>
        <taxon>Eukaryota</taxon>
        <taxon>Fungi</taxon>
        <taxon>Dikarya</taxon>
        <taxon>Basidiomycota</taxon>
        <taxon>Agaricomycotina</taxon>
        <taxon>Agaricomycetes</taxon>
        <taxon>Phallomycetidae</taxon>
        <taxon>Phallales</taxon>
        <taxon>Clathraceae</taxon>
        <taxon>Clathrus</taxon>
    </lineage>
</organism>
<evidence type="ECO:0000313" key="3">
    <source>
        <dbReference type="Proteomes" id="UP001050691"/>
    </source>
</evidence>
<dbReference type="InterPro" id="IPR029052">
    <property type="entry name" value="Metallo-depent_PP-like"/>
</dbReference>
<sequence length="260" mass="30003">MDLQLISDLHLEMGENENTLYRYNLPQCAPDLALLGDIGCTKDPRLFEWLDLQLTRFKRVFFIMGHHEAYGLSLHDSIAAFEAFESKASSIHASDPSMGEFIFLNRKRYDVNPNLTILGCTLWSSLDPNYLDIFSEIVNDFRYIKDFGEEEYQAAHENDLSWLSNTIESIRQEGRGGRDVVVFTHHAPTFEGTSDPEYLGTFADSVYATELTELPLWGPPVTLWMHGHTHWCCDFERNAVRIISNPRGYYREITRFAEMT</sequence>
<dbReference type="Pfam" id="PF00149">
    <property type="entry name" value="Metallophos"/>
    <property type="match status" value="1"/>
</dbReference>
<dbReference type="PANTHER" id="PTHR37844:SF2">
    <property type="entry name" value="SER_THR PROTEIN PHOSPHATASE SUPERFAMILY (AFU_ORTHOLOGUE AFUA_1G14840)"/>
    <property type="match status" value="1"/>
</dbReference>
<dbReference type="Gene3D" id="3.60.21.10">
    <property type="match status" value="1"/>
</dbReference>
<protein>
    <recommendedName>
        <fullName evidence="1">Calcineurin-like phosphoesterase domain-containing protein</fullName>
    </recommendedName>
</protein>